<dbReference type="KEGG" id="pary:A4V02_13290"/>
<dbReference type="InterPro" id="IPR044993">
    <property type="entry name" value="BXL"/>
</dbReference>
<dbReference type="InterPro" id="IPR017853">
    <property type="entry name" value="GH"/>
</dbReference>
<feature type="chain" id="PRO_5008529526" evidence="4">
    <location>
        <begin position="22"/>
        <end position="854"/>
    </location>
</feature>
<dbReference type="PANTHER" id="PTHR42721:SF3">
    <property type="entry name" value="BETA-D-XYLOSIDASE 5-RELATED"/>
    <property type="match status" value="1"/>
</dbReference>
<reference evidence="7" key="1">
    <citation type="submission" date="2016-04" db="EMBL/GenBank/DDBJ databases">
        <title>Complete Genome Sequences of Twelve Strains of a Stable Defined Moderately Diverse Mouse Microbiota 2 (sDMDMm2).</title>
        <authorList>
            <person name="Uchimura Y."/>
            <person name="Wyss M."/>
            <person name="Brugiroux S."/>
            <person name="Limenitakis J.P."/>
            <person name="Stecher B."/>
            <person name="McCoy K.D."/>
            <person name="Macpherson A.J."/>
        </authorList>
    </citation>
    <scope>NUCLEOTIDE SEQUENCE [LARGE SCALE GENOMIC DNA]</scope>
    <source>
        <strain evidence="7">YL27</strain>
    </source>
</reference>
<dbReference type="InterPro" id="IPR037524">
    <property type="entry name" value="PA14/GLEYA"/>
</dbReference>
<dbReference type="PRINTS" id="PR00133">
    <property type="entry name" value="GLHYDRLASE3"/>
</dbReference>
<dbReference type="AlphaFoldDB" id="A0A1B1SCT0"/>
<dbReference type="SUPFAM" id="SSF56988">
    <property type="entry name" value="Anthrax protective antigen"/>
    <property type="match status" value="1"/>
</dbReference>
<dbReference type="PROSITE" id="PS51820">
    <property type="entry name" value="PA14"/>
    <property type="match status" value="1"/>
</dbReference>
<dbReference type="Gene3D" id="2.60.40.10">
    <property type="entry name" value="Immunoglobulins"/>
    <property type="match status" value="1"/>
</dbReference>
<dbReference type="RefSeq" id="WP_068961873.1">
    <property type="nucleotide sequence ID" value="NZ_CAJTCT010000010.1"/>
</dbReference>
<dbReference type="SUPFAM" id="SSF52279">
    <property type="entry name" value="Beta-D-glucan exohydrolase, C-terminal domain"/>
    <property type="match status" value="1"/>
</dbReference>
<dbReference type="InterPro" id="IPR036881">
    <property type="entry name" value="Glyco_hydro_3_C_sf"/>
</dbReference>
<dbReference type="InterPro" id="IPR026891">
    <property type="entry name" value="Fn3-like"/>
</dbReference>
<sequence>MRLPRIIIMLAAVGSVMAGHAQRAPYLDASLSPEERAADLCGRLTIDEKARLMMNSSPAIERLGIPAFDWWSEALHGVGRNGLATVFPSCIGMAASFDDEMIDRVFTAVSDEARAKNTEARRRGQMGKYKCLSFWTPTVNIFRDPRWGRGQESYGEDPYMNGRMGTRVVQALQGDTSRKYIKLLACAKHFAVHSGPEKTRHNFNIENLPARDLWETYLPAFESLVHDGGVREVMCAYQRFEGEACCGSNRLLQQILRDEWGFDGMVVSDCGAINDFYLPKRHGVAEDARTATALGVMSGTDVECGSVYKHLPEAVKRGYLGEDAVDVCVRRLLAERFRLGDFDPDSLVEWTSIPMSVVDCRAHRDLALQAAREQMVLLKNNGVLPLDTGKKIMVMGPNAADSTMQWGIYYGQPSHTVTILQGMRGRLGDSLPYMQACGITSSTEKVSIFDRITGEDGTPGMSGTYWNNTEMAGEPAATARYTSPVNLDNGGNTVFAPGVELEHFTLRLRGSFVAEADEELDVIYNNDDGLRIIINGDTVYERWKAEPLNHRSRKLAVKKGKRYDIGVDYMQVADAATLNFDICRQKELTVDEVVARAGDADIVVFAGGISPAFEREQAKVREPGFDDGDRTSIELPAIQREILRALKSAGKKVVLVNCSGSAVALSPEMQSCDAILQAWYPGQEGGTAVAEVLCGDFNPCGKLPVTFYCDDAQLPPFDEYRMEGRTYRYLREAPLFPFGHGLSYTTYKYGKPRYADGIVTVEVRNTGKVAGTEIVQLYLRRRGDEKGPNKTLRGYERVTLAPGEKRTVSIPLSDKLLETWDEESGRMRVQPGRYDVMVGPSSRDNELKTISVTI</sequence>
<evidence type="ECO:0000313" key="7">
    <source>
        <dbReference type="Proteomes" id="UP000186351"/>
    </source>
</evidence>
<dbReference type="Pfam" id="PF14310">
    <property type="entry name" value="Fn3-like"/>
    <property type="match status" value="1"/>
</dbReference>
<dbReference type="OrthoDB" id="9805821at2"/>
<dbReference type="GO" id="GO:0031222">
    <property type="term" value="P:arabinan catabolic process"/>
    <property type="evidence" value="ECO:0007669"/>
    <property type="project" value="TreeGrafter"/>
</dbReference>
<evidence type="ECO:0000256" key="3">
    <source>
        <dbReference type="ARBA" id="ARBA00022801"/>
    </source>
</evidence>
<dbReference type="NCBIfam" id="NF041776">
    <property type="entry name" value="xylosidase_Xyl3A"/>
    <property type="match status" value="1"/>
</dbReference>
<dbReference type="Pfam" id="PF01915">
    <property type="entry name" value="Glyco_hydro_3_C"/>
    <property type="match status" value="1"/>
</dbReference>
<dbReference type="Gene3D" id="3.20.20.300">
    <property type="entry name" value="Glycoside hydrolase, family 3, N-terminal domain"/>
    <property type="match status" value="1"/>
</dbReference>
<proteinExistence type="inferred from homology"/>
<dbReference type="Pfam" id="PF07691">
    <property type="entry name" value="PA14"/>
    <property type="match status" value="1"/>
</dbReference>
<evidence type="ECO:0000256" key="1">
    <source>
        <dbReference type="ARBA" id="ARBA00005336"/>
    </source>
</evidence>
<dbReference type="SUPFAM" id="SSF51445">
    <property type="entry name" value="(Trans)glycosidases"/>
    <property type="match status" value="1"/>
</dbReference>
<feature type="domain" description="PA14" evidence="5">
    <location>
        <begin position="456"/>
        <end position="598"/>
    </location>
</feature>
<evidence type="ECO:0000256" key="4">
    <source>
        <dbReference type="SAM" id="SignalP"/>
    </source>
</evidence>
<dbReference type="InterPro" id="IPR036962">
    <property type="entry name" value="Glyco_hydro_3_N_sf"/>
</dbReference>
<name>A0A1B1SCT0_9BACT</name>
<comment type="similarity">
    <text evidence="1">Belongs to the glycosyl hydrolase 3 family.</text>
</comment>
<dbReference type="Proteomes" id="UP000186351">
    <property type="component" value="Chromosome"/>
</dbReference>
<gene>
    <name evidence="6" type="ORF">A4V02_13290</name>
</gene>
<accession>A0A1B1SCT0</accession>
<dbReference type="SMART" id="SM01217">
    <property type="entry name" value="Fn3_like"/>
    <property type="match status" value="1"/>
</dbReference>
<dbReference type="SMART" id="SM00758">
    <property type="entry name" value="PA14"/>
    <property type="match status" value="1"/>
</dbReference>
<keyword evidence="7" id="KW-1185">Reference proteome</keyword>
<dbReference type="GO" id="GO:0045493">
    <property type="term" value="P:xylan catabolic process"/>
    <property type="evidence" value="ECO:0007669"/>
    <property type="project" value="InterPro"/>
</dbReference>
<accession>A0A1Z2XFU4</accession>
<dbReference type="PANTHER" id="PTHR42721">
    <property type="entry name" value="SUGAR HYDROLASE-RELATED"/>
    <property type="match status" value="1"/>
</dbReference>
<evidence type="ECO:0000259" key="5">
    <source>
        <dbReference type="PROSITE" id="PS51820"/>
    </source>
</evidence>
<dbReference type="GeneID" id="65537849"/>
<protein>
    <submittedName>
        <fullName evidence="6">Glycosyl hydrolase</fullName>
    </submittedName>
</protein>
<dbReference type="InterPro" id="IPR011658">
    <property type="entry name" value="PA14_dom"/>
</dbReference>
<dbReference type="InterPro" id="IPR013783">
    <property type="entry name" value="Ig-like_fold"/>
</dbReference>
<dbReference type="InterPro" id="IPR001764">
    <property type="entry name" value="Glyco_hydro_3_N"/>
</dbReference>
<evidence type="ECO:0000256" key="2">
    <source>
        <dbReference type="ARBA" id="ARBA00022729"/>
    </source>
</evidence>
<dbReference type="Pfam" id="PF00933">
    <property type="entry name" value="Glyco_hydro_3"/>
    <property type="match status" value="1"/>
</dbReference>
<keyword evidence="3 6" id="KW-0378">Hydrolase</keyword>
<dbReference type="InterPro" id="IPR002772">
    <property type="entry name" value="Glyco_hydro_3_C"/>
</dbReference>
<feature type="signal peptide" evidence="4">
    <location>
        <begin position="1"/>
        <end position="21"/>
    </location>
</feature>
<organism evidence="6 7">
    <name type="scientific">Muribaculum intestinale</name>
    <dbReference type="NCBI Taxonomy" id="1796646"/>
    <lineage>
        <taxon>Bacteria</taxon>
        <taxon>Pseudomonadati</taxon>
        <taxon>Bacteroidota</taxon>
        <taxon>Bacteroidia</taxon>
        <taxon>Bacteroidales</taxon>
        <taxon>Muribaculaceae</taxon>
        <taxon>Muribaculum</taxon>
    </lineage>
</organism>
<evidence type="ECO:0000313" key="6">
    <source>
        <dbReference type="EMBL" id="ANU64596.1"/>
    </source>
</evidence>
<keyword evidence="2 4" id="KW-0732">Signal</keyword>
<dbReference type="GO" id="GO:0009044">
    <property type="term" value="F:xylan 1,4-beta-xylosidase activity"/>
    <property type="evidence" value="ECO:0007669"/>
    <property type="project" value="InterPro"/>
</dbReference>
<dbReference type="EMBL" id="CP015402">
    <property type="protein sequence ID" value="ANU64596.1"/>
    <property type="molecule type" value="Genomic_DNA"/>
</dbReference>
<dbReference type="Gene3D" id="3.40.50.1700">
    <property type="entry name" value="Glycoside hydrolase family 3 C-terminal domain"/>
    <property type="match status" value="2"/>
</dbReference>
<dbReference type="STRING" id="1796646.A4V02_13290"/>
<dbReference type="GO" id="GO:0046556">
    <property type="term" value="F:alpha-L-arabinofuranosidase activity"/>
    <property type="evidence" value="ECO:0007669"/>
    <property type="project" value="TreeGrafter"/>
</dbReference>
<dbReference type="InterPro" id="IPR054850">
    <property type="entry name" value="Xylosidase_Xyl3A"/>
</dbReference>